<accession>A0AAD5WKA5</accession>
<dbReference type="Proteomes" id="UP001196413">
    <property type="component" value="Unassembled WGS sequence"/>
</dbReference>
<reference evidence="1" key="1">
    <citation type="submission" date="2021-06" db="EMBL/GenBank/DDBJ databases">
        <title>Parelaphostrongylus tenuis whole genome reference sequence.</title>
        <authorList>
            <person name="Garwood T.J."/>
            <person name="Larsen P.A."/>
            <person name="Fountain-Jones N.M."/>
            <person name="Garbe J.R."/>
            <person name="Macchietto M.G."/>
            <person name="Kania S.A."/>
            <person name="Gerhold R.W."/>
            <person name="Richards J.E."/>
            <person name="Wolf T.M."/>
        </authorList>
    </citation>
    <scope>NUCLEOTIDE SEQUENCE</scope>
    <source>
        <strain evidence="1">MNPRO001-30</strain>
        <tissue evidence="1">Meninges</tissue>
    </source>
</reference>
<name>A0AAD5WKA5_PARTN</name>
<organism evidence="1 2">
    <name type="scientific">Parelaphostrongylus tenuis</name>
    <name type="common">Meningeal worm</name>
    <dbReference type="NCBI Taxonomy" id="148309"/>
    <lineage>
        <taxon>Eukaryota</taxon>
        <taxon>Metazoa</taxon>
        <taxon>Ecdysozoa</taxon>
        <taxon>Nematoda</taxon>
        <taxon>Chromadorea</taxon>
        <taxon>Rhabditida</taxon>
        <taxon>Rhabditina</taxon>
        <taxon>Rhabditomorpha</taxon>
        <taxon>Strongyloidea</taxon>
        <taxon>Metastrongylidae</taxon>
        <taxon>Parelaphostrongylus</taxon>
    </lineage>
</organism>
<protein>
    <submittedName>
        <fullName evidence="1">Uncharacterized protein</fullName>
    </submittedName>
</protein>
<gene>
    <name evidence="1" type="ORF">KIN20_036280</name>
</gene>
<sequence>MSDGSKGLLPCELACIATGSVDFRVISKESNKITSWDCSELAASVYIIQTFNHCAFYLITGYDRYDPKNAELRANLKTSNMLRSGAAKIE</sequence>
<dbReference type="AlphaFoldDB" id="A0AAD5WKA5"/>
<comment type="caution">
    <text evidence="1">The sequence shown here is derived from an EMBL/GenBank/DDBJ whole genome shotgun (WGS) entry which is preliminary data.</text>
</comment>
<evidence type="ECO:0000313" key="1">
    <source>
        <dbReference type="EMBL" id="KAJ1373774.1"/>
    </source>
</evidence>
<keyword evidence="2" id="KW-1185">Reference proteome</keyword>
<evidence type="ECO:0000313" key="2">
    <source>
        <dbReference type="Proteomes" id="UP001196413"/>
    </source>
</evidence>
<proteinExistence type="predicted"/>
<dbReference type="EMBL" id="JAHQIW010007344">
    <property type="protein sequence ID" value="KAJ1373774.1"/>
    <property type="molecule type" value="Genomic_DNA"/>
</dbReference>